<evidence type="ECO:0000256" key="1">
    <source>
        <dbReference type="ARBA" id="ARBA00004418"/>
    </source>
</evidence>
<protein>
    <recommendedName>
        <fullName evidence="10">Molecular chaperone</fullName>
    </recommendedName>
</protein>
<dbReference type="AlphaFoldDB" id="A0A1S1HWG4"/>
<comment type="subcellular location">
    <subcellularLocation>
        <location evidence="1">Periplasm</location>
    </subcellularLocation>
</comment>
<proteinExistence type="inferred from homology"/>
<evidence type="ECO:0000259" key="7">
    <source>
        <dbReference type="Pfam" id="PF02753"/>
    </source>
</evidence>
<accession>A0A1S1HWG4</accession>
<dbReference type="PRINTS" id="PR00969">
    <property type="entry name" value="CHAPERONPILI"/>
</dbReference>
<dbReference type="InterPro" id="IPR036316">
    <property type="entry name" value="Pili_assmbl_chap_C_dom_sf"/>
</dbReference>
<dbReference type="Proteomes" id="UP000179588">
    <property type="component" value="Unassembled WGS sequence"/>
</dbReference>
<keyword evidence="3" id="KW-0732">Signal</keyword>
<evidence type="ECO:0000256" key="2">
    <source>
        <dbReference type="ARBA" id="ARBA00007399"/>
    </source>
</evidence>
<dbReference type="InterPro" id="IPR001829">
    <property type="entry name" value="Pili_assmbl_chaperone_bac"/>
</dbReference>
<keyword evidence="4" id="KW-0574">Periplasm</keyword>
<comment type="similarity">
    <text evidence="2">Belongs to the periplasmic pilus chaperone family.</text>
</comment>
<evidence type="ECO:0000259" key="6">
    <source>
        <dbReference type="Pfam" id="PF00345"/>
    </source>
</evidence>
<dbReference type="SUPFAM" id="SSF49354">
    <property type="entry name" value="PapD-like"/>
    <property type="match status" value="1"/>
</dbReference>
<dbReference type="SUPFAM" id="SSF49584">
    <property type="entry name" value="Periplasmic chaperone C-domain"/>
    <property type="match status" value="1"/>
</dbReference>
<dbReference type="InterPro" id="IPR016147">
    <property type="entry name" value="Pili_assmbl_chaperone_N"/>
</dbReference>
<evidence type="ECO:0000256" key="5">
    <source>
        <dbReference type="ARBA" id="ARBA00023186"/>
    </source>
</evidence>
<dbReference type="InterPro" id="IPR050643">
    <property type="entry name" value="Periplasmic_pilus_chap"/>
</dbReference>
<dbReference type="PANTHER" id="PTHR30251:SF2">
    <property type="entry name" value="FIMBRIAL CHAPERONE YADV-RELATED"/>
    <property type="match status" value="1"/>
</dbReference>
<feature type="domain" description="Pili assembly chaperone N-terminal" evidence="6">
    <location>
        <begin position="29"/>
        <end position="142"/>
    </location>
</feature>
<dbReference type="RefSeq" id="WP_070926718.1">
    <property type="nucleotide sequence ID" value="NZ_JBALHY010000008.1"/>
</dbReference>
<keyword evidence="9" id="KW-1185">Reference proteome</keyword>
<dbReference type="InterPro" id="IPR013783">
    <property type="entry name" value="Ig-like_fold"/>
</dbReference>
<feature type="domain" description="Pili assembly chaperone C-terminal" evidence="7">
    <location>
        <begin position="165"/>
        <end position="224"/>
    </location>
</feature>
<name>A0A1S1HWG4_PROST</name>
<evidence type="ECO:0000313" key="8">
    <source>
        <dbReference type="EMBL" id="OHT24680.1"/>
    </source>
</evidence>
<keyword evidence="5" id="KW-0143">Chaperone</keyword>
<evidence type="ECO:0008006" key="10">
    <source>
        <dbReference type="Google" id="ProtNLM"/>
    </source>
</evidence>
<dbReference type="OrthoDB" id="9131059at2"/>
<dbReference type="GO" id="GO:0030288">
    <property type="term" value="C:outer membrane-bounded periplasmic space"/>
    <property type="evidence" value="ECO:0007669"/>
    <property type="project" value="InterPro"/>
</dbReference>
<dbReference type="Gene3D" id="2.60.40.10">
    <property type="entry name" value="Immunoglobulins"/>
    <property type="match status" value="2"/>
</dbReference>
<dbReference type="Pfam" id="PF00345">
    <property type="entry name" value="PapD_N"/>
    <property type="match status" value="1"/>
</dbReference>
<comment type="caution">
    <text evidence="8">The sequence shown here is derived from an EMBL/GenBank/DDBJ whole genome shotgun (WGS) entry which is preliminary data.</text>
</comment>
<dbReference type="PANTHER" id="PTHR30251">
    <property type="entry name" value="PILUS ASSEMBLY CHAPERONE"/>
    <property type="match status" value="1"/>
</dbReference>
<organism evidence="8 9">
    <name type="scientific">Providencia stuartii</name>
    <dbReference type="NCBI Taxonomy" id="588"/>
    <lineage>
        <taxon>Bacteria</taxon>
        <taxon>Pseudomonadati</taxon>
        <taxon>Pseudomonadota</taxon>
        <taxon>Gammaproteobacteria</taxon>
        <taxon>Enterobacterales</taxon>
        <taxon>Morganellaceae</taxon>
        <taxon>Providencia</taxon>
    </lineage>
</organism>
<gene>
    <name evidence="8" type="ORF">A3Q29_02915</name>
</gene>
<reference evidence="8 9" key="1">
    <citation type="submission" date="2016-03" db="EMBL/GenBank/DDBJ databases">
        <title>Genome sequence of Providencia stuartii strain, isolated from the salivary glands of larval Lucilia sericata.</title>
        <authorList>
            <person name="Yuan Y."/>
            <person name="Zhang Y."/>
            <person name="Fu S."/>
            <person name="Crippen T.L."/>
            <person name="Visi D."/>
            <person name="Benbow M.E."/>
            <person name="Allen M."/>
            <person name="Tomberlin J.K."/>
            <person name="Sze S.-H."/>
            <person name="Tarone A.M."/>
        </authorList>
    </citation>
    <scope>NUCLEOTIDE SEQUENCE [LARGE SCALE GENOMIC DNA]</scope>
    <source>
        <strain evidence="8 9">Crippen</strain>
    </source>
</reference>
<dbReference type="Pfam" id="PF02753">
    <property type="entry name" value="PapD_C"/>
    <property type="match status" value="1"/>
</dbReference>
<dbReference type="InterPro" id="IPR016148">
    <property type="entry name" value="Pili_assmbl_chaperone_C"/>
</dbReference>
<dbReference type="GO" id="GO:0071555">
    <property type="term" value="P:cell wall organization"/>
    <property type="evidence" value="ECO:0007669"/>
    <property type="project" value="InterPro"/>
</dbReference>
<dbReference type="EMBL" id="LVIE01000112">
    <property type="protein sequence ID" value="OHT24680.1"/>
    <property type="molecule type" value="Genomic_DNA"/>
</dbReference>
<evidence type="ECO:0000313" key="9">
    <source>
        <dbReference type="Proteomes" id="UP000179588"/>
    </source>
</evidence>
<dbReference type="InterPro" id="IPR008962">
    <property type="entry name" value="PapD-like_sf"/>
</dbReference>
<sequence>MKNILPSKIWLFIIVANFLLLNNFAYSAGVGIDATRIIYPQGEKSVSVTLRNNDEKINYLTQITIASEQYPDAFEVAPPLFRLEKMSRQDVRIMLVNNQLPKDRESVFYFKARMVPARDKNSEGVIIGFDNIIKLFYRPTDLKQTAKEAQSSLVFKNVGNKTEVINRSPYYISLYNVTLNNKAMVINSENKNNMIAPFSSINFDLKTPTGAIAKWTAINDLGGYDGYSTEIQ</sequence>
<evidence type="ECO:0000256" key="3">
    <source>
        <dbReference type="ARBA" id="ARBA00022729"/>
    </source>
</evidence>
<evidence type="ECO:0000256" key="4">
    <source>
        <dbReference type="ARBA" id="ARBA00022764"/>
    </source>
</evidence>